<dbReference type="PROSITE" id="PS52015">
    <property type="entry name" value="TONB_CTD"/>
    <property type="match status" value="1"/>
</dbReference>
<sequence length="248" mass="28896">MRILFTFLVFTSICFLNQAQTKSQKVTYLNQHFYEISGKDSENRAFQQVENEIQNGEKLVLIFDLENRLIAQVKKSFNETEKFNQEIRDHFDTQNNLKNQTLKNLDNGRYLTSFYEKGEKKGQVIYLGDQSFTLWRESPESEKLKNRDDFKPGLDMERLQELFAQNLQYPISARRLGQSGTVQIALLISETGELKEIEPANAYGMNKELVKEALRVIQLYDGPFFPALDLQGNPIEAWMYVPVRFKLG</sequence>
<reference evidence="2 3" key="1">
    <citation type="submission" date="2023-08" db="EMBL/GenBank/DDBJ databases">
        <title>Draft genome sequence of Algoriphagus taiwanensis.</title>
        <authorList>
            <person name="Takatani N."/>
            <person name="Hosokawa M."/>
            <person name="Sawabe T."/>
        </authorList>
    </citation>
    <scope>NUCLEOTIDE SEQUENCE [LARGE SCALE GENOMIC DNA]</scope>
    <source>
        <strain evidence="2 3">JCM 19755</strain>
    </source>
</reference>
<protein>
    <recommendedName>
        <fullName evidence="1">TonB C-terminal domain-containing protein</fullName>
    </recommendedName>
</protein>
<evidence type="ECO:0000313" key="3">
    <source>
        <dbReference type="Proteomes" id="UP001307705"/>
    </source>
</evidence>
<evidence type="ECO:0000259" key="1">
    <source>
        <dbReference type="PROSITE" id="PS52015"/>
    </source>
</evidence>
<proteinExistence type="predicted"/>
<name>A0ABQ6Q2U1_9BACT</name>
<dbReference type="InterPro" id="IPR037682">
    <property type="entry name" value="TonB_C"/>
</dbReference>
<keyword evidence="3" id="KW-1185">Reference proteome</keyword>
<organism evidence="2 3">
    <name type="scientific">Algoriphagus taiwanensis</name>
    <dbReference type="NCBI Taxonomy" id="1445656"/>
    <lineage>
        <taxon>Bacteria</taxon>
        <taxon>Pseudomonadati</taxon>
        <taxon>Bacteroidota</taxon>
        <taxon>Cytophagia</taxon>
        <taxon>Cytophagales</taxon>
        <taxon>Cyclobacteriaceae</taxon>
        <taxon>Algoriphagus</taxon>
    </lineage>
</organism>
<comment type="caution">
    <text evidence="2">The sequence shown here is derived from an EMBL/GenBank/DDBJ whole genome shotgun (WGS) entry which is preliminary data.</text>
</comment>
<dbReference type="EMBL" id="BTPE01000008">
    <property type="protein sequence ID" value="GMQ34201.1"/>
    <property type="molecule type" value="Genomic_DNA"/>
</dbReference>
<feature type="domain" description="TonB C-terminal" evidence="1">
    <location>
        <begin position="154"/>
        <end position="248"/>
    </location>
</feature>
<dbReference type="Gene3D" id="3.30.1150.10">
    <property type="match status" value="1"/>
</dbReference>
<dbReference type="Pfam" id="PF03544">
    <property type="entry name" value="TonB_C"/>
    <property type="match status" value="1"/>
</dbReference>
<accession>A0ABQ6Q2U1</accession>
<dbReference type="SUPFAM" id="SSF74653">
    <property type="entry name" value="TolA/TonB C-terminal domain"/>
    <property type="match status" value="1"/>
</dbReference>
<gene>
    <name evidence="2" type="ORF">Ataiwa_24730</name>
</gene>
<dbReference type="RefSeq" id="WP_338229028.1">
    <property type="nucleotide sequence ID" value="NZ_BTPE01000008.1"/>
</dbReference>
<evidence type="ECO:0000313" key="2">
    <source>
        <dbReference type="EMBL" id="GMQ34201.1"/>
    </source>
</evidence>
<dbReference type="Proteomes" id="UP001307705">
    <property type="component" value="Unassembled WGS sequence"/>
</dbReference>